<accession>A0A8B3EXE7</accession>
<keyword evidence="1" id="KW-0326">Glycosidase</keyword>
<evidence type="ECO:0000313" key="3">
    <source>
        <dbReference type="EMBL" id="RKO37421.1"/>
    </source>
</evidence>
<evidence type="ECO:0000256" key="1">
    <source>
        <dbReference type="RuleBase" id="RU361185"/>
    </source>
</evidence>
<dbReference type="Pfam" id="PF01055">
    <property type="entry name" value="Glyco_hydro_31_2nd"/>
    <property type="match status" value="1"/>
</dbReference>
<protein>
    <recommendedName>
        <fullName evidence="2">Glycoside hydrolase family 31 TIM barrel domain-containing protein</fullName>
    </recommendedName>
</protein>
<sequence length="37" mass="4315">MQGYKDAELSLRWLQFGVFSPINRLHSSKSEFTSKEP</sequence>
<dbReference type="EMBL" id="RBVM01000001">
    <property type="protein sequence ID" value="RKO37421.1"/>
    <property type="molecule type" value="Genomic_DNA"/>
</dbReference>
<dbReference type="GO" id="GO:0005975">
    <property type="term" value="P:carbohydrate metabolic process"/>
    <property type="evidence" value="ECO:0007669"/>
    <property type="project" value="InterPro"/>
</dbReference>
<reference evidence="3" key="1">
    <citation type="submission" date="2018-10" db="EMBL/GenBank/DDBJ databases">
        <title>Chromosomal inversion in Lactococcus lactis subsp. lactis bv. diacetylactis S50.</title>
        <authorList>
            <person name="Kojic M."/>
            <person name="Jovcic B."/>
        </authorList>
    </citation>
    <scope>NUCLEOTIDE SEQUENCE</scope>
    <source>
        <strain evidence="3">S50</strain>
    </source>
</reference>
<name>A0A8B3EXE7_LACLL</name>
<comment type="caution">
    <text evidence="3">The sequence shown here is derived from an EMBL/GenBank/DDBJ whole genome shotgun (WGS) entry which is preliminary data.</text>
</comment>
<keyword evidence="1" id="KW-0378">Hydrolase</keyword>
<gene>
    <name evidence="3" type="ORF">D8K17_03530</name>
</gene>
<proteinExistence type="inferred from homology"/>
<dbReference type="AlphaFoldDB" id="A0A8B3EXE7"/>
<comment type="similarity">
    <text evidence="1">Belongs to the glycosyl hydrolase 31 family.</text>
</comment>
<feature type="domain" description="Glycoside hydrolase family 31 TIM barrel" evidence="2">
    <location>
        <begin position="5"/>
        <end position="37"/>
    </location>
</feature>
<evidence type="ECO:0000259" key="2">
    <source>
        <dbReference type="Pfam" id="PF01055"/>
    </source>
</evidence>
<dbReference type="InterPro" id="IPR000322">
    <property type="entry name" value="Glyco_hydro_31_TIM"/>
</dbReference>
<dbReference type="Gene3D" id="3.20.20.80">
    <property type="entry name" value="Glycosidases"/>
    <property type="match status" value="1"/>
</dbReference>
<dbReference type="GO" id="GO:0004553">
    <property type="term" value="F:hydrolase activity, hydrolyzing O-glycosyl compounds"/>
    <property type="evidence" value="ECO:0007669"/>
    <property type="project" value="InterPro"/>
</dbReference>
<dbReference type="RefSeq" id="WP_010905529.1">
    <property type="nucleotide sequence ID" value="NZ_CP043523.1"/>
</dbReference>
<organism evidence="3">
    <name type="scientific">Lactococcus lactis subsp. lactis bv. diacetylactis</name>
    <dbReference type="NCBI Taxonomy" id="44688"/>
    <lineage>
        <taxon>Bacteria</taxon>
        <taxon>Bacillati</taxon>
        <taxon>Bacillota</taxon>
        <taxon>Bacilli</taxon>
        <taxon>Lactobacillales</taxon>
        <taxon>Streptococcaceae</taxon>
        <taxon>Lactococcus</taxon>
    </lineage>
</organism>